<dbReference type="RefSeq" id="WP_324668021.1">
    <property type="nucleotide sequence ID" value="NZ_CP141614.1"/>
</dbReference>
<keyword evidence="1" id="KW-0472">Membrane</keyword>
<reference evidence="3" key="1">
    <citation type="submission" date="2023-12" db="EMBL/GenBank/DDBJ databases">
        <title>Novel isolates from deep terrestrial aquifers shed light on the physiology and ecology of the class Limnochordia.</title>
        <authorList>
            <person name="Karnachuk O.V."/>
            <person name="Lukina A.P."/>
            <person name="Avakyan M.R."/>
            <person name="Kadnikov V."/>
            <person name="Begmatov S."/>
            <person name="Beletsky A.V."/>
            <person name="Mardanov A.V."/>
            <person name="Ravin N.V."/>
        </authorList>
    </citation>
    <scope>NUCLEOTIDE SEQUENCE [LARGE SCALE GENOMIC DNA]</scope>
    <source>
        <strain evidence="3">LN</strain>
    </source>
</reference>
<keyword evidence="1" id="KW-1133">Transmembrane helix</keyword>
<dbReference type="Proteomes" id="UP001333102">
    <property type="component" value="Chromosome"/>
</dbReference>
<dbReference type="EMBL" id="CP141614">
    <property type="protein sequence ID" value="WRP13774.1"/>
    <property type="molecule type" value="Genomic_DNA"/>
</dbReference>
<feature type="transmembrane region" description="Helical" evidence="1">
    <location>
        <begin position="32"/>
        <end position="53"/>
    </location>
</feature>
<evidence type="ECO:0000313" key="3">
    <source>
        <dbReference type="Proteomes" id="UP001333102"/>
    </source>
</evidence>
<proteinExistence type="predicted"/>
<sequence>MPLLVFVPVGASLVGCVVLLRYHPDGTPRPLLWTGLGLQLAAHLLTVAMWGRWQSLGPGHPLRPVRRGRRLLRHAPGARGA</sequence>
<keyword evidence="1" id="KW-0812">Transmembrane</keyword>
<keyword evidence="3" id="KW-1185">Reference proteome</keyword>
<organism evidence="2 3">
    <name type="scientific">Geochorda subterranea</name>
    <dbReference type="NCBI Taxonomy" id="3109564"/>
    <lineage>
        <taxon>Bacteria</taxon>
        <taxon>Bacillati</taxon>
        <taxon>Bacillota</taxon>
        <taxon>Limnochordia</taxon>
        <taxon>Limnochordales</taxon>
        <taxon>Geochordaceae</taxon>
        <taxon>Geochorda</taxon>
    </lineage>
</organism>
<protein>
    <submittedName>
        <fullName evidence="2">Uncharacterized protein</fullName>
    </submittedName>
</protein>
<accession>A0ABZ1BM09</accession>
<name>A0ABZ1BM09_9FIRM</name>
<gene>
    <name evidence="2" type="ORF">VLY81_10030</name>
</gene>
<evidence type="ECO:0000256" key="1">
    <source>
        <dbReference type="SAM" id="Phobius"/>
    </source>
</evidence>
<evidence type="ECO:0000313" key="2">
    <source>
        <dbReference type="EMBL" id="WRP13774.1"/>
    </source>
</evidence>